<evidence type="ECO:0000259" key="9">
    <source>
        <dbReference type="Pfam" id="PF24061"/>
    </source>
</evidence>
<dbReference type="EMBL" id="CH940655">
    <property type="protein sequence ID" value="KRF82603.1"/>
    <property type="molecule type" value="Genomic_DNA"/>
</dbReference>
<keyword evidence="4 8" id="KW-1133">Transmembrane helix</keyword>
<sequence>MLSSASVQAIYNITLMYAVVWTINSHYASDSSKPLSIMHFATRDSSRALHNDLIDSVLCLASGAGRIKFLLEHERIDGDESPAGTAQRAGLASGFLGRETAILLLDSWRAYMRLERHLLQPDSFFKRNGFYCIVYTGQELGRLRTIGAIFQRLLAIYVINVNVLLVGRQTGTVRVYNYYPYRPHRCQSSEPVHYATFQGGLGAPPIIHVENSVQFFDSKLHDMHGCQLVTVTFESRPFVFFNDNDASLSDAQRMHGIEGMIYRLLAERMNFGIKIVKEPNNNRGEVLPNGTITGAMKMIVDGVANITFVSFMYNMERATYMLPSISYTSFPIVLCIPGGYPLSPLQRLTKPLGYITWLCLLMCVLLGLGLIAWLQLLSGPRLRRFVLGENNRLPGTELWSTLLGGLHLHPPRRNFARYLLALWLLQTLVLRAAYTGELYILLQDGRVRTPLRSLSEVLDRKYAFHMLPALQPVFKDIVPRQRILVVSGLEDWLRRLRDDNEAQFVVPVLQPTVARFDMDSGPEKQRLTLLPYPLLTAPLAIYMRPHSYLKQRINKLLINMMSSGLVHRYRRMYLDRIEHMAAQRSRAPTKLSLWLLAGLFASLGLMHLFASIVFMLELRAAQPQRTRLRRLMNAANRYVV</sequence>
<dbReference type="eggNOG" id="KOG1052">
    <property type="taxonomic scope" value="Eukaryota"/>
</dbReference>
<evidence type="ECO:0000256" key="4">
    <source>
        <dbReference type="ARBA" id="ARBA00022989"/>
    </source>
</evidence>
<evidence type="ECO:0000256" key="3">
    <source>
        <dbReference type="ARBA" id="ARBA00022692"/>
    </source>
</evidence>
<dbReference type="OMA" id="PYGPHRC"/>
<organism evidence="10 12">
    <name type="scientific">Drosophila virilis</name>
    <name type="common">Fruit fly</name>
    <dbReference type="NCBI Taxonomy" id="7244"/>
    <lineage>
        <taxon>Eukaryota</taxon>
        <taxon>Metazoa</taxon>
        <taxon>Ecdysozoa</taxon>
        <taxon>Arthropoda</taxon>
        <taxon>Hexapoda</taxon>
        <taxon>Insecta</taxon>
        <taxon>Pterygota</taxon>
        <taxon>Neoptera</taxon>
        <taxon>Endopterygota</taxon>
        <taxon>Diptera</taxon>
        <taxon>Brachycera</taxon>
        <taxon>Muscomorpha</taxon>
        <taxon>Ephydroidea</taxon>
        <taxon>Drosophilidae</taxon>
        <taxon>Drosophila</taxon>
    </lineage>
</organism>
<keyword evidence="2" id="KW-1003">Cell membrane</keyword>
<dbReference type="PANTHER" id="PTHR42643">
    <property type="entry name" value="IONOTROPIC RECEPTOR 20A-RELATED"/>
    <property type="match status" value="1"/>
</dbReference>
<dbReference type="KEGG" id="dvi:6634660"/>
<comment type="subcellular location">
    <subcellularLocation>
        <location evidence="1">Cell membrane</location>
        <topology evidence="1">Multi-pass membrane protein</topology>
    </subcellularLocation>
</comment>
<reference evidence="10" key="2">
    <citation type="journal article" date="2008" name="Bioinformatics">
        <title>Assembly reconciliation.</title>
        <authorList>
            <person name="Zimin A.V."/>
            <person name="Smith D.R."/>
            <person name="Sutton G."/>
            <person name="Yorke J.A."/>
        </authorList>
    </citation>
    <scope>NUCLEOTIDE SEQUENCE</scope>
    <source>
        <strain evidence="10">TSC#15010-1051.87</strain>
    </source>
</reference>
<gene>
    <name evidence="10" type="primary">Dvir\GJ15906</name>
    <name evidence="10" type="ORF">Dvir_GJ15906</name>
</gene>
<dbReference type="Gene3D" id="3.40.190.10">
    <property type="entry name" value="Periplasmic binding protein-like II"/>
    <property type="match status" value="1"/>
</dbReference>
<evidence type="ECO:0000256" key="2">
    <source>
        <dbReference type="ARBA" id="ARBA00022475"/>
    </source>
</evidence>
<keyword evidence="6" id="KW-0675">Receptor</keyword>
<evidence type="ECO:0000256" key="5">
    <source>
        <dbReference type="ARBA" id="ARBA00023136"/>
    </source>
</evidence>
<evidence type="ECO:0000313" key="11">
    <source>
        <dbReference type="EMBL" id="KRF82603.1"/>
    </source>
</evidence>
<evidence type="ECO:0000256" key="8">
    <source>
        <dbReference type="SAM" id="Phobius"/>
    </source>
</evidence>
<dbReference type="Proteomes" id="UP000008792">
    <property type="component" value="Unassembled WGS sequence"/>
</dbReference>
<feature type="transmembrane region" description="Helical" evidence="8">
    <location>
        <begin position="352"/>
        <end position="374"/>
    </location>
</feature>
<keyword evidence="7" id="KW-0325">Glycoprotein</keyword>
<dbReference type="PANTHER" id="PTHR42643:SF37">
    <property type="entry name" value="IONOTROPIC RECEPTOR 11A-RELATED"/>
    <property type="match status" value="1"/>
</dbReference>
<keyword evidence="12" id="KW-1185">Reference proteome</keyword>
<dbReference type="OrthoDB" id="8050636at2759"/>
<reference evidence="10 12" key="1">
    <citation type="journal article" date="2007" name="Nature">
        <title>Evolution of genes and genomes on the Drosophila phylogeny.</title>
        <authorList>
            <consortium name="Drosophila 12 Genomes Consortium"/>
            <person name="Clark A.G."/>
            <person name="Eisen M.B."/>
            <person name="Smith D.R."/>
            <person name="Bergman C.M."/>
            <person name="Oliver B."/>
            <person name="Markow T.A."/>
            <person name="Kaufman T.C."/>
            <person name="Kellis M."/>
            <person name="Gelbart W."/>
            <person name="Iyer V.N."/>
            <person name="Pollard D.A."/>
            <person name="Sackton T.B."/>
            <person name="Larracuente A.M."/>
            <person name="Singh N.D."/>
            <person name="Abad J.P."/>
            <person name="Abt D.N."/>
            <person name="Adryan B."/>
            <person name="Aguade M."/>
            <person name="Akashi H."/>
            <person name="Anderson W.W."/>
            <person name="Aquadro C.F."/>
            <person name="Ardell D.H."/>
            <person name="Arguello R."/>
            <person name="Artieri C.G."/>
            <person name="Barbash D.A."/>
            <person name="Barker D."/>
            <person name="Barsanti P."/>
            <person name="Batterham P."/>
            <person name="Batzoglou S."/>
            <person name="Begun D."/>
            <person name="Bhutkar A."/>
            <person name="Blanco E."/>
            <person name="Bosak S.A."/>
            <person name="Bradley R.K."/>
            <person name="Brand A.D."/>
            <person name="Brent M.R."/>
            <person name="Brooks A.N."/>
            <person name="Brown R.H."/>
            <person name="Butlin R.K."/>
            <person name="Caggese C."/>
            <person name="Calvi B.R."/>
            <person name="Bernardo de Carvalho A."/>
            <person name="Caspi A."/>
            <person name="Castrezana S."/>
            <person name="Celniker S.E."/>
            <person name="Chang J.L."/>
            <person name="Chapple C."/>
            <person name="Chatterji S."/>
            <person name="Chinwalla A."/>
            <person name="Civetta A."/>
            <person name="Clifton S.W."/>
            <person name="Comeron J.M."/>
            <person name="Costello J.C."/>
            <person name="Coyne J.A."/>
            <person name="Daub J."/>
            <person name="David R.G."/>
            <person name="Delcher A.L."/>
            <person name="Delehaunty K."/>
            <person name="Do C.B."/>
            <person name="Ebling H."/>
            <person name="Edwards K."/>
            <person name="Eickbush T."/>
            <person name="Evans J.D."/>
            <person name="Filipski A."/>
            <person name="Findeiss S."/>
            <person name="Freyhult E."/>
            <person name="Fulton L."/>
            <person name="Fulton R."/>
            <person name="Garcia A.C."/>
            <person name="Gardiner A."/>
            <person name="Garfield D.A."/>
            <person name="Garvin B.E."/>
            <person name="Gibson G."/>
            <person name="Gilbert D."/>
            <person name="Gnerre S."/>
            <person name="Godfrey J."/>
            <person name="Good R."/>
            <person name="Gotea V."/>
            <person name="Gravely B."/>
            <person name="Greenberg A.J."/>
            <person name="Griffiths-Jones S."/>
            <person name="Gross S."/>
            <person name="Guigo R."/>
            <person name="Gustafson E.A."/>
            <person name="Haerty W."/>
            <person name="Hahn M.W."/>
            <person name="Halligan D.L."/>
            <person name="Halpern A.L."/>
            <person name="Halter G.M."/>
            <person name="Han M.V."/>
            <person name="Heger A."/>
            <person name="Hillier L."/>
            <person name="Hinrichs A.S."/>
            <person name="Holmes I."/>
            <person name="Hoskins R.A."/>
            <person name="Hubisz M.J."/>
            <person name="Hultmark D."/>
            <person name="Huntley M.A."/>
            <person name="Jaffe D.B."/>
            <person name="Jagadeeshan S."/>
            <person name="Jeck W.R."/>
            <person name="Johnson J."/>
            <person name="Jones C.D."/>
            <person name="Jordan W.C."/>
            <person name="Karpen G.H."/>
            <person name="Kataoka E."/>
            <person name="Keightley P.D."/>
            <person name="Kheradpour P."/>
            <person name="Kirkness E.F."/>
            <person name="Koerich L.B."/>
            <person name="Kristiansen K."/>
            <person name="Kudrna D."/>
            <person name="Kulathinal R.J."/>
            <person name="Kumar S."/>
            <person name="Kwok R."/>
            <person name="Lander E."/>
            <person name="Langley C.H."/>
            <person name="Lapoint R."/>
            <person name="Lazzaro B.P."/>
            <person name="Lee S.J."/>
            <person name="Levesque L."/>
            <person name="Li R."/>
            <person name="Lin C.F."/>
            <person name="Lin M.F."/>
            <person name="Lindblad-Toh K."/>
            <person name="Llopart A."/>
            <person name="Long M."/>
            <person name="Low L."/>
            <person name="Lozovsky E."/>
            <person name="Lu J."/>
            <person name="Luo M."/>
            <person name="Machado C.A."/>
            <person name="Makalowski W."/>
            <person name="Marzo M."/>
            <person name="Matsuda M."/>
            <person name="Matzkin L."/>
            <person name="McAllister B."/>
            <person name="McBride C.S."/>
            <person name="McKernan B."/>
            <person name="McKernan K."/>
            <person name="Mendez-Lago M."/>
            <person name="Minx P."/>
            <person name="Mollenhauer M.U."/>
            <person name="Montooth K."/>
            <person name="Mount S.M."/>
            <person name="Mu X."/>
            <person name="Myers E."/>
            <person name="Negre B."/>
            <person name="Newfeld S."/>
            <person name="Nielsen R."/>
            <person name="Noor M.A."/>
            <person name="O'Grady P."/>
            <person name="Pachter L."/>
            <person name="Papaceit M."/>
            <person name="Parisi M.J."/>
            <person name="Parisi M."/>
            <person name="Parts L."/>
            <person name="Pedersen J.S."/>
            <person name="Pesole G."/>
            <person name="Phillippy A.M."/>
            <person name="Ponting C.P."/>
            <person name="Pop M."/>
            <person name="Porcelli D."/>
            <person name="Powell J.R."/>
            <person name="Prohaska S."/>
            <person name="Pruitt K."/>
            <person name="Puig M."/>
            <person name="Quesneville H."/>
            <person name="Ram K.R."/>
            <person name="Rand D."/>
            <person name="Rasmussen M.D."/>
            <person name="Reed L.K."/>
            <person name="Reenan R."/>
            <person name="Reily A."/>
            <person name="Remington K.A."/>
            <person name="Rieger T.T."/>
            <person name="Ritchie M.G."/>
            <person name="Robin C."/>
            <person name="Rogers Y.H."/>
            <person name="Rohde C."/>
            <person name="Rozas J."/>
            <person name="Rubenfield M.J."/>
            <person name="Ruiz A."/>
            <person name="Russo S."/>
            <person name="Salzberg S.L."/>
            <person name="Sanchez-Gracia A."/>
            <person name="Saranga D.J."/>
            <person name="Sato H."/>
            <person name="Schaeffer S.W."/>
            <person name="Schatz M.C."/>
            <person name="Schlenke T."/>
            <person name="Schwartz R."/>
            <person name="Segarra C."/>
            <person name="Singh R.S."/>
            <person name="Sirot L."/>
            <person name="Sirota M."/>
            <person name="Sisneros N.B."/>
            <person name="Smith C.D."/>
            <person name="Smith T.F."/>
            <person name="Spieth J."/>
            <person name="Stage D.E."/>
            <person name="Stark A."/>
            <person name="Stephan W."/>
            <person name="Strausberg R.L."/>
            <person name="Strempel S."/>
            <person name="Sturgill D."/>
            <person name="Sutton G."/>
            <person name="Sutton G.G."/>
            <person name="Tao W."/>
            <person name="Teichmann S."/>
            <person name="Tobari Y.N."/>
            <person name="Tomimura Y."/>
            <person name="Tsolas J.M."/>
            <person name="Valente V.L."/>
            <person name="Venter E."/>
            <person name="Venter J.C."/>
            <person name="Vicario S."/>
            <person name="Vieira F.G."/>
            <person name="Vilella A.J."/>
            <person name="Villasante A."/>
            <person name="Walenz B."/>
            <person name="Wang J."/>
            <person name="Wasserman M."/>
            <person name="Watts T."/>
            <person name="Wilson D."/>
            <person name="Wilson R.K."/>
            <person name="Wing R.A."/>
            <person name="Wolfner M.F."/>
            <person name="Wong A."/>
            <person name="Wong G.K."/>
            <person name="Wu C.I."/>
            <person name="Wu G."/>
            <person name="Yamamoto D."/>
            <person name="Yang H.P."/>
            <person name="Yang S.P."/>
            <person name="Yorke J.A."/>
            <person name="Yoshida K."/>
            <person name="Zdobnov E."/>
            <person name="Zhang P."/>
            <person name="Zhang Y."/>
            <person name="Zimin A.V."/>
            <person name="Baldwin J."/>
            <person name="Abdouelleil A."/>
            <person name="Abdulkadir J."/>
            <person name="Abebe A."/>
            <person name="Abera B."/>
            <person name="Abreu J."/>
            <person name="Acer S.C."/>
            <person name="Aftuck L."/>
            <person name="Alexander A."/>
            <person name="An P."/>
            <person name="Anderson E."/>
            <person name="Anderson S."/>
            <person name="Arachi H."/>
            <person name="Azer M."/>
            <person name="Bachantsang P."/>
            <person name="Barry A."/>
            <person name="Bayul T."/>
            <person name="Berlin A."/>
            <person name="Bessette D."/>
            <person name="Bloom T."/>
            <person name="Blye J."/>
            <person name="Boguslavskiy L."/>
            <person name="Bonnet C."/>
            <person name="Boukhgalter B."/>
            <person name="Bourzgui I."/>
            <person name="Brown A."/>
            <person name="Cahill P."/>
            <person name="Channer S."/>
            <person name="Cheshatsang Y."/>
            <person name="Chuda L."/>
            <person name="Citroen M."/>
            <person name="Collymore A."/>
            <person name="Cooke P."/>
            <person name="Costello M."/>
            <person name="D'Aco K."/>
            <person name="Daza R."/>
            <person name="De Haan G."/>
            <person name="DeGray S."/>
            <person name="DeMaso C."/>
            <person name="Dhargay N."/>
            <person name="Dooley K."/>
            <person name="Dooley E."/>
            <person name="Doricent M."/>
            <person name="Dorje P."/>
            <person name="Dorjee K."/>
            <person name="Dupes A."/>
            <person name="Elong R."/>
            <person name="Falk J."/>
            <person name="Farina A."/>
            <person name="Faro S."/>
            <person name="Ferguson D."/>
            <person name="Fisher S."/>
            <person name="Foley C.D."/>
            <person name="Franke A."/>
            <person name="Friedrich D."/>
            <person name="Gadbois L."/>
            <person name="Gearin G."/>
            <person name="Gearin C.R."/>
            <person name="Giannoukos G."/>
            <person name="Goode T."/>
            <person name="Graham J."/>
            <person name="Grandbois E."/>
            <person name="Grewal S."/>
            <person name="Gyaltsen K."/>
            <person name="Hafez N."/>
            <person name="Hagos B."/>
            <person name="Hall J."/>
            <person name="Henson C."/>
            <person name="Hollinger A."/>
            <person name="Honan T."/>
            <person name="Huard M.D."/>
            <person name="Hughes L."/>
            <person name="Hurhula B."/>
            <person name="Husby M.E."/>
            <person name="Kamat A."/>
            <person name="Kanga B."/>
            <person name="Kashin S."/>
            <person name="Khazanovich D."/>
            <person name="Kisner P."/>
            <person name="Lance K."/>
            <person name="Lara M."/>
            <person name="Lee W."/>
            <person name="Lennon N."/>
            <person name="Letendre F."/>
            <person name="LeVine R."/>
            <person name="Lipovsky A."/>
            <person name="Liu X."/>
            <person name="Liu J."/>
            <person name="Liu S."/>
            <person name="Lokyitsang T."/>
            <person name="Lokyitsang Y."/>
            <person name="Lubonja R."/>
            <person name="Lui A."/>
            <person name="MacDonald P."/>
            <person name="Magnisalis V."/>
            <person name="Maru K."/>
            <person name="Matthews C."/>
            <person name="McCusker W."/>
            <person name="McDonough S."/>
            <person name="Mehta T."/>
            <person name="Meldrim J."/>
            <person name="Meneus L."/>
            <person name="Mihai O."/>
            <person name="Mihalev A."/>
            <person name="Mihova T."/>
            <person name="Mittelman R."/>
            <person name="Mlenga V."/>
            <person name="Montmayeur A."/>
            <person name="Mulrain L."/>
            <person name="Navidi A."/>
            <person name="Naylor J."/>
            <person name="Negash T."/>
            <person name="Nguyen T."/>
            <person name="Nguyen N."/>
            <person name="Nicol R."/>
            <person name="Norbu C."/>
            <person name="Norbu N."/>
            <person name="Novod N."/>
            <person name="O'Neill B."/>
            <person name="Osman S."/>
            <person name="Markiewicz E."/>
            <person name="Oyono O.L."/>
            <person name="Patti C."/>
            <person name="Phunkhang P."/>
            <person name="Pierre F."/>
            <person name="Priest M."/>
            <person name="Raghuraman S."/>
            <person name="Rege F."/>
            <person name="Reyes R."/>
            <person name="Rise C."/>
            <person name="Rogov P."/>
            <person name="Ross K."/>
            <person name="Ryan E."/>
            <person name="Settipalli S."/>
            <person name="Shea T."/>
            <person name="Sherpa N."/>
            <person name="Shi L."/>
            <person name="Shih D."/>
            <person name="Sparrow T."/>
            <person name="Spaulding J."/>
            <person name="Stalker J."/>
            <person name="Stange-Thomann N."/>
            <person name="Stavropoulos S."/>
            <person name="Stone C."/>
            <person name="Strader C."/>
            <person name="Tesfaye S."/>
            <person name="Thomson T."/>
            <person name="Thoulutsang Y."/>
            <person name="Thoulutsang D."/>
            <person name="Topham K."/>
            <person name="Topping I."/>
            <person name="Tsamla T."/>
            <person name="Vassiliev H."/>
            <person name="Vo A."/>
            <person name="Wangchuk T."/>
            <person name="Wangdi T."/>
            <person name="Weiand M."/>
            <person name="Wilkinson J."/>
            <person name="Wilson A."/>
            <person name="Yadav S."/>
            <person name="Young G."/>
            <person name="Yu Q."/>
            <person name="Zembek L."/>
            <person name="Zhong D."/>
            <person name="Zimmer A."/>
            <person name="Zwirko Z."/>
            <person name="Jaffe D.B."/>
            <person name="Alvarez P."/>
            <person name="Brockman W."/>
            <person name="Butler J."/>
            <person name="Chin C."/>
            <person name="Gnerre S."/>
            <person name="Grabherr M."/>
            <person name="Kleber M."/>
            <person name="Mauceli E."/>
            <person name="MacCallum I."/>
        </authorList>
    </citation>
    <scope>NUCLEOTIDE SEQUENCE [LARGE SCALE GENOMIC DNA]</scope>
    <source>
        <strain evidence="10">TSC#15010-1051.87</strain>
        <strain evidence="12">Tucson 15010-1051.87</strain>
    </source>
</reference>
<feature type="transmembrane region" description="Helical" evidence="8">
    <location>
        <begin position="320"/>
        <end position="340"/>
    </location>
</feature>
<accession>B4MAG2</accession>
<feature type="transmembrane region" description="Helical" evidence="8">
    <location>
        <begin position="593"/>
        <end position="616"/>
    </location>
</feature>
<dbReference type="Pfam" id="PF24061">
    <property type="entry name" value="LBD_receptor"/>
    <property type="match status" value="1"/>
</dbReference>
<dbReference type="SUPFAM" id="SSF53850">
    <property type="entry name" value="Periplasmic binding protein-like II"/>
    <property type="match status" value="1"/>
</dbReference>
<evidence type="ECO:0000256" key="1">
    <source>
        <dbReference type="ARBA" id="ARBA00004651"/>
    </source>
</evidence>
<reference evidence="10" key="3">
    <citation type="submission" date="2008-06" db="EMBL/GenBank/DDBJ databases">
        <authorList>
            <consortium name="FlyBase"/>
        </authorList>
    </citation>
    <scope>NUCLEOTIDE SEQUENCE</scope>
    <source>
        <strain evidence="10">TSC#15010-1051.87</strain>
    </source>
</reference>
<dbReference type="Gene3D" id="1.10.287.70">
    <property type="match status" value="1"/>
</dbReference>
<name>B4MAG2_DROVI</name>
<proteinExistence type="predicted"/>
<evidence type="ECO:0000256" key="7">
    <source>
        <dbReference type="ARBA" id="ARBA00023180"/>
    </source>
</evidence>
<dbReference type="FunCoup" id="B4MAG2">
    <property type="interactions" value="51"/>
</dbReference>
<evidence type="ECO:0000313" key="12">
    <source>
        <dbReference type="Proteomes" id="UP000008792"/>
    </source>
</evidence>
<dbReference type="InParanoid" id="B4MAG2"/>
<evidence type="ECO:0000313" key="10">
    <source>
        <dbReference type="EMBL" id="EDW66221.1"/>
    </source>
</evidence>
<dbReference type="HOGENOM" id="CLU_028770_0_0_1"/>
<dbReference type="AlphaFoldDB" id="B4MAG2"/>
<feature type="domain" description="Putative ionotropic receptor ligand binding" evidence="9">
    <location>
        <begin position="15"/>
        <end position="200"/>
    </location>
</feature>
<keyword evidence="5 8" id="KW-0472">Membrane</keyword>
<dbReference type="GO" id="GO:0005886">
    <property type="term" value="C:plasma membrane"/>
    <property type="evidence" value="ECO:0007669"/>
    <property type="project" value="UniProtKB-SubCell"/>
</dbReference>
<dbReference type="InterPro" id="IPR056198">
    <property type="entry name" value="LBD_receptor"/>
</dbReference>
<dbReference type="EMBL" id="CH940655">
    <property type="protein sequence ID" value="EDW66221.1"/>
    <property type="molecule type" value="Genomic_DNA"/>
</dbReference>
<dbReference type="InterPro" id="IPR052192">
    <property type="entry name" value="Insect_Ionotropic_Sensory_Rcpt"/>
</dbReference>
<protein>
    <submittedName>
        <fullName evidence="10">Uncharacterized protein, isoform A</fullName>
    </submittedName>
    <submittedName>
        <fullName evidence="11">Uncharacterized protein, isoform B</fullName>
    </submittedName>
</protein>
<evidence type="ECO:0000256" key="6">
    <source>
        <dbReference type="ARBA" id="ARBA00023170"/>
    </source>
</evidence>
<keyword evidence="3 8" id="KW-0812">Transmembrane</keyword>